<sequence>MKELVINNNNKILLIILDGLGGLPLDGKTELEKARTPNLDELTGKSELGLIIPVDYGITPGSGPGHFALFGYNPLEIEIGRGVLEALGLGLKLDKNTLAIRGNFATYKDGVIVSRRAGRISTEENKRLCEKLKREIKSIKGCEIEFHSGVGHRFVILIKGENLSAEIKETDPQKDGLPPYLPEPILEEGKKTSEILKILLEKSTEVLKDEKEANYFLLRGYSKVPKIENFSEKYQLKSLAIAAYPMYKGIASLIGMDVPKSPVNNWEEEIKELKENYDNYDFFYLHFKEIDIAGEDGDFERKVSLIEKFDSLLPEILKLNFSVIAITSDHSTPALLKSHSWHPVPFLLYSSFSRNNEKVKFCEKSCQKGSLGIFKATKVLPLLLAYSLRLKKFGA</sequence>
<gene>
    <name evidence="7" type="ORF">ENT60_01815</name>
</gene>
<evidence type="ECO:0000259" key="6">
    <source>
        <dbReference type="Pfam" id="PF01676"/>
    </source>
</evidence>
<comment type="similarity">
    <text evidence="4">Belongs to the BPG-independent phosphoglycerate mutase family. A-PGAM subfamily.</text>
</comment>
<name>A0A7C4S181_UNCW3</name>
<evidence type="ECO:0000256" key="2">
    <source>
        <dbReference type="ARBA" id="ARBA00002315"/>
    </source>
</evidence>
<dbReference type="InterPro" id="IPR006124">
    <property type="entry name" value="Metalloenzyme"/>
</dbReference>
<proteinExistence type="inferred from homology"/>
<dbReference type="Pfam" id="PF10143">
    <property type="entry name" value="PhosphMutase"/>
    <property type="match status" value="1"/>
</dbReference>
<dbReference type="AlphaFoldDB" id="A0A7C4S181"/>
<comment type="function">
    <text evidence="2">Catalyzes the interconversion of 2-phosphoglycerate and 3-phosphoglycerate.</text>
</comment>
<feature type="domain" description="Metalloenzyme" evidence="6">
    <location>
        <begin position="11"/>
        <end position="384"/>
    </location>
</feature>
<dbReference type="NCBIfam" id="TIGR00306">
    <property type="entry name" value="apgM"/>
    <property type="match status" value="1"/>
</dbReference>
<dbReference type="InterPro" id="IPR042253">
    <property type="entry name" value="Pglycerate_mutase_ApgM_sf"/>
</dbReference>
<dbReference type="Gene3D" id="3.30.70.2130">
    <property type="entry name" value="Metalloenzyme domain"/>
    <property type="match status" value="1"/>
</dbReference>
<comment type="catalytic activity">
    <reaction evidence="1">
        <text>(2R)-2-phosphoglycerate = (2R)-3-phosphoglycerate</text>
        <dbReference type="Rhea" id="RHEA:15901"/>
        <dbReference type="ChEBI" id="CHEBI:58272"/>
        <dbReference type="ChEBI" id="CHEBI:58289"/>
        <dbReference type="EC" id="5.4.2.12"/>
    </reaction>
</comment>
<dbReference type="InterPro" id="IPR017850">
    <property type="entry name" value="Alkaline_phosphatase_core_sf"/>
</dbReference>
<dbReference type="CDD" id="cd16011">
    <property type="entry name" value="iPGM_like"/>
    <property type="match status" value="1"/>
</dbReference>
<organism evidence="7">
    <name type="scientific">candidate division WOR-3 bacterium</name>
    <dbReference type="NCBI Taxonomy" id="2052148"/>
    <lineage>
        <taxon>Bacteria</taxon>
        <taxon>Bacteria division WOR-3</taxon>
    </lineage>
</organism>
<comment type="pathway">
    <text evidence="3">Carbohydrate degradation.</text>
</comment>
<dbReference type="PANTHER" id="PTHR31209:SF0">
    <property type="entry name" value="METALLOENZYME DOMAIN-CONTAINING PROTEIN"/>
    <property type="match status" value="1"/>
</dbReference>
<evidence type="ECO:0000256" key="1">
    <source>
        <dbReference type="ARBA" id="ARBA00000370"/>
    </source>
</evidence>
<comment type="caution">
    <text evidence="7">The sequence shown here is derived from an EMBL/GenBank/DDBJ whole genome shotgun (WGS) entry which is preliminary data.</text>
</comment>
<dbReference type="InterPro" id="IPR004456">
    <property type="entry name" value="Pglycerate_mutase_ApgM"/>
</dbReference>
<dbReference type="GO" id="GO:0046872">
    <property type="term" value="F:metal ion binding"/>
    <property type="evidence" value="ECO:0007669"/>
    <property type="project" value="InterPro"/>
</dbReference>
<dbReference type="Pfam" id="PF01676">
    <property type="entry name" value="Metalloenzyme"/>
    <property type="match status" value="1"/>
</dbReference>
<evidence type="ECO:0000256" key="5">
    <source>
        <dbReference type="ARBA" id="ARBA00023152"/>
    </source>
</evidence>
<evidence type="ECO:0000256" key="3">
    <source>
        <dbReference type="ARBA" id="ARBA00004921"/>
    </source>
</evidence>
<dbReference type="PIRSF" id="PIRSF006392">
    <property type="entry name" value="IPGAM_arch"/>
    <property type="match status" value="1"/>
</dbReference>
<protein>
    <submittedName>
        <fullName evidence="7">2,3-bisphosphoglycerate-independent phosphoglycerate mutase</fullName>
    </submittedName>
</protein>
<dbReference type="NCBIfam" id="NF003160">
    <property type="entry name" value="PRK04135.1"/>
    <property type="match status" value="1"/>
</dbReference>
<keyword evidence="5" id="KW-0324">Glycolysis</keyword>
<accession>A0A7C4S181</accession>
<evidence type="ECO:0000256" key="4">
    <source>
        <dbReference type="ARBA" id="ARBA00005524"/>
    </source>
</evidence>
<dbReference type="GO" id="GO:0006096">
    <property type="term" value="P:glycolytic process"/>
    <property type="evidence" value="ECO:0007669"/>
    <property type="project" value="UniProtKB-KW"/>
</dbReference>
<dbReference type="SUPFAM" id="SSF53649">
    <property type="entry name" value="Alkaline phosphatase-like"/>
    <property type="match status" value="1"/>
</dbReference>
<evidence type="ECO:0000313" key="7">
    <source>
        <dbReference type="EMBL" id="HGU47284.1"/>
    </source>
</evidence>
<dbReference type="PANTHER" id="PTHR31209">
    <property type="entry name" value="COFACTOR-INDEPENDENT PHOSPHOGLYCERATE MUTASE"/>
    <property type="match status" value="1"/>
</dbReference>
<reference evidence="7" key="1">
    <citation type="journal article" date="2020" name="mSystems">
        <title>Genome- and Community-Level Interaction Insights into Carbon Utilization and Element Cycling Functions of Hydrothermarchaeota in Hydrothermal Sediment.</title>
        <authorList>
            <person name="Zhou Z."/>
            <person name="Liu Y."/>
            <person name="Xu W."/>
            <person name="Pan J."/>
            <person name="Luo Z.H."/>
            <person name="Li M."/>
        </authorList>
    </citation>
    <scope>NUCLEOTIDE SEQUENCE [LARGE SCALE GENOMIC DNA]</scope>
    <source>
        <strain evidence="7">SpSt-594</strain>
    </source>
</reference>
<dbReference type="GO" id="GO:0004619">
    <property type="term" value="F:phosphoglycerate mutase activity"/>
    <property type="evidence" value="ECO:0007669"/>
    <property type="project" value="UniProtKB-EC"/>
</dbReference>
<dbReference type="EMBL" id="DSZH01000082">
    <property type="protein sequence ID" value="HGU47284.1"/>
    <property type="molecule type" value="Genomic_DNA"/>
</dbReference>
<dbReference type="Gene3D" id="3.40.720.10">
    <property type="entry name" value="Alkaline Phosphatase, subunit A"/>
    <property type="match status" value="2"/>
</dbReference>